<dbReference type="OrthoDB" id="6161812at2759"/>
<evidence type="ECO:0000256" key="3">
    <source>
        <dbReference type="ARBA" id="ARBA00004370"/>
    </source>
</evidence>
<protein>
    <recommendedName>
        <fullName evidence="9">DUF676 domain-containing protein</fullName>
    </recommendedName>
</protein>
<evidence type="ECO:0000256" key="1">
    <source>
        <dbReference type="ARBA" id="ARBA00004173"/>
    </source>
</evidence>
<dbReference type="PANTHER" id="PTHR48182">
    <property type="entry name" value="PROTEIN SERAC1"/>
    <property type="match status" value="1"/>
</dbReference>
<accession>A0A6A6EZC5</accession>
<dbReference type="InterPro" id="IPR052374">
    <property type="entry name" value="SERAC1"/>
</dbReference>
<dbReference type="Proteomes" id="UP000799539">
    <property type="component" value="Unassembled WGS sequence"/>
</dbReference>
<keyword evidence="8" id="KW-1185">Reference proteome</keyword>
<dbReference type="AlphaFoldDB" id="A0A6A6EZC5"/>
<evidence type="ECO:0000256" key="2">
    <source>
        <dbReference type="ARBA" id="ARBA00004240"/>
    </source>
</evidence>
<dbReference type="SUPFAM" id="SSF53474">
    <property type="entry name" value="alpha/beta-Hydrolases"/>
    <property type="match status" value="1"/>
</dbReference>
<dbReference type="InterPro" id="IPR027417">
    <property type="entry name" value="P-loop_NTPase"/>
</dbReference>
<dbReference type="Gene3D" id="3.40.50.300">
    <property type="entry name" value="P-loop containing nucleotide triphosphate hydrolases"/>
    <property type="match status" value="1"/>
</dbReference>
<dbReference type="GO" id="GO:0016020">
    <property type="term" value="C:membrane"/>
    <property type="evidence" value="ECO:0007669"/>
    <property type="project" value="UniProtKB-SubCell"/>
</dbReference>
<proteinExistence type="predicted"/>
<organism evidence="7 8">
    <name type="scientific">Cercospora zeae-maydis SCOH1-5</name>
    <dbReference type="NCBI Taxonomy" id="717836"/>
    <lineage>
        <taxon>Eukaryota</taxon>
        <taxon>Fungi</taxon>
        <taxon>Dikarya</taxon>
        <taxon>Ascomycota</taxon>
        <taxon>Pezizomycotina</taxon>
        <taxon>Dothideomycetes</taxon>
        <taxon>Dothideomycetidae</taxon>
        <taxon>Mycosphaerellales</taxon>
        <taxon>Mycosphaerellaceae</taxon>
        <taxon>Cercospora</taxon>
    </lineage>
</organism>
<name>A0A6A6EZC5_9PEZI</name>
<evidence type="ECO:0000256" key="4">
    <source>
        <dbReference type="ARBA" id="ARBA00022824"/>
    </source>
</evidence>
<evidence type="ECO:0000256" key="6">
    <source>
        <dbReference type="ARBA" id="ARBA00023136"/>
    </source>
</evidence>
<evidence type="ECO:0000256" key="5">
    <source>
        <dbReference type="ARBA" id="ARBA00023128"/>
    </source>
</evidence>
<comment type="subcellular location">
    <subcellularLocation>
        <location evidence="2">Endoplasmic reticulum</location>
    </subcellularLocation>
    <subcellularLocation>
        <location evidence="3">Membrane</location>
    </subcellularLocation>
    <subcellularLocation>
        <location evidence="1">Mitochondrion</location>
    </subcellularLocation>
</comment>
<dbReference type="GO" id="GO:0005783">
    <property type="term" value="C:endoplasmic reticulum"/>
    <property type="evidence" value="ECO:0007669"/>
    <property type="project" value="UniProtKB-SubCell"/>
</dbReference>
<keyword evidence="4" id="KW-0256">Endoplasmic reticulum</keyword>
<dbReference type="SUPFAM" id="SSF52540">
    <property type="entry name" value="P-loop containing nucleoside triphosphate hydrolases"/>
    <property type="match status" value="1"/>
</dbReference>
<dbReference type="PANTHER" id="PTHR48182:SF2">
    <property type="entry name" value="PROTEIN SERAC1"/>
    <property type="match status" value="1"/>
</dbReference>
<evidence type="ECO:0008006" key="9">
    <source>
        <dbReference type="Google" id="ProtNLM"/>
    </source>
</evidence>
<keyword evidence="6" id="KW-0472">Membrane</keyword>
<sequence length="455" mass="51282">MTTQSWPWLSKPSEGTLPEPAIYSFAHTLPSEAPSWKEFLAQGNDLVACLRDLSKHHGVTVPIVVVSHSLAGLIVKRALCLISENFKKLKRLFQAIAASIFFGTPHSRAETESSWRTAHDLFRRRNPFRRPSITEADAQELGNLCRKFERAYVDLRILSILEKHEPCSSSRLWFRNRRTIVVGRSGVIGAKCEQRLFISSEHATMCNLGSTGQDFEYVSSWLRRSVTAVKEEILTQVERRKVYLHSYHSKDQFLTAPAVPVPDLFQASIGTPTQCSGMDLISDVLRVHVGLAEPTPSSSVEIQATEAEIISRFSLPFRYITYEPNDDFFGREALLKEMRQHLYPGAGSDELKTFAICGPGGMGKTQTAARFAFSSIEPKLLTDAHNMYQKQKQHYSAERARVLHWKAKLVPAGKDQVAKMQIAADLLKFARDERGVEGSTSEDSDFDEMVVFWSR</sequence>
<dbReference type="InterPro" id="IPR029058">
    <property type="entry name" value="AB_hydrolase_fold"/>
</dbReference>
<gene>
    <name evidence="7" type="ORF">CERZMDRAFT_89415</name>
</gene>
<evidence type="ECO:0000313" key="7">
    <source>
        <dbReference type="EMBL" id="KAF2206289.1"/>
    </source>
</evidence>
<dbReference type="GO" id="GO:0005739">
    <property type="term" value="C:mitochondrion"/>
    <property type="evidence" value="ECO:0007669"/>
    <property type="project" value="UniProtKB-SubCell"/>
</dbReference>
<keyword evidence="5" id="KW-0496">Mitochondrion</keyword>
<evidence type="ECO:0000313" key="8">
    <source>
        <dbReference type="Proteomes" id="UP000799539"/>
    </source>
</evidence>
<reference evidence="7" key="1">
    <citation type="journal article" date="2020" name="Stud. Mycol.">
        <title>101 Dothideomycetes genomes: a test case for predicting lifestyles and emergence of pathogens.</title>
        <authorList>
            <person name="Haridas S."/>
            <person name="Albert R."/>
            <person name="Binder M."/>
            <person name="Bloem J."/>
            <person name="Labutti K."/>
            <person name="Salamov A."/>
            <person name="Andreopoulos B."/>
            <person name="Baker S."/>
            <person name="Barry K."/>
            <person name="Bills G."/>
            <person name="Bluhm B."/>
            <person name="Cannon C."/>
            <person name="Castanera R."/>
            <person name="Culley D."/>
            <person name="Daum C."/>
            <person name="Ezra D."/>
            <person name="Gonzalez J."/>
            <person name="Henrissat B."/>
            <person name="Kuo A."/>
            <person name="Liang C."/>
            <person name="Lipzen A."/>
            <person name="Lutzoni F."/>
            <person name="Magnuson J."/>
            <person name="Mondo S."/>
            <person name="Nolan M."/>
            <person name="Ohm R."/>
            <person name="Pangilinan J."/>
            <person name="Park H.-J."/>
            <person name="Ramirez L."/>
            <person name="Alfaro M."/>
            <person name="Sun H."/>
            <person name="Tritt A."/>
            <person name="Yoshinaga Y."/>
            <person name="Zwiers L.-H."/>
            <person name="Turgeon B."/>
            <person name="Goodwin S."/>
            <person name="Spatafora J."/>
            <person name="Crous P."/>
            <person name="Grigoriev I."/>
        </authorList>
    </citation>
    <scope>NUCLEOTIDE SEQUENCE</scope>
    <source>
        <strain evidence="7">SCOH1-5</strain>
    </source>
</reference>
<dbReference type="EMBL" id="ML992727">
    <property type="protein sequence ID" value="KAF2206289.1"/>
    <property type="molecule type" value="Genomic_DNA"/>
</dbReference>